<feature type="region of interest" description="Disordered" evidence="6">
    <location>
        <begin position="1"/>
        <end position="77"/>
    </location>
</feature>
<dbReference type="PANTHER" id="PTHR48060">
    <property type="entry name" value="DNA DAMAGE-REPAIR/TOLERATION PROTEIN DRT100"/>
    <property type="match status" value="1"/>
</dbReference>
<dbReference type="InterPro" id="IPR032675">
    <property type="entry name" value="LRR_dom_sf"/>
</dbReference>
<dbReference type="InterPro" id="IPR001611">
    <property type="entry name" value="Leu-rich_rpt"/>
</dbReference>
<keyword evidence="3" id="KW-0433">Leucine-rich repeat</keyword>
<dbReference type="FunFam" id="3.80.10.10:FF:000383">
    <property type="entry name" value="Leucine-rich repeat receptor protein kinase EMS1"/>
    <property type="match status" value="1"/>
</dbReference>
<dbReference type="SUPFAM" id="SSF52058">
    <property type="entry name" value="L domain-like"/>
    <property type="match status" value="1"/>
</dbReference>
<evidence type="ECO:0000256" key="6">
    <source>
        <dbReference type="SAM" id="MobiDB-lite"/>
    </source>
</evidence>
<keyword evidence="7" id="KW-0472">Membrane</keyword>
<feature type="compositionally biased region" description="Low complexity" evidence="6">
    <location>
        <begin position="98"/>
        <end position="118"/>
    </location>
</feature>
<dbReference type="FunFam" id="3.80.10.10:FF:000041">
    <property type="entry name" value="LRR receptor-like serine/threonine-protein kinase ERECTA"/>
    <property type="match status" value="1"/>
</dbReference>
<feature type="transmembrane region" description="Helical" evidence="7">
    <location>
        <begin position="188"/>
        <end position="211"/>
    </location>
</feature>
<feature type="region of interest" description="Disordered" evidence="6">
    <location>
        <begin position="224"/>
        <end position="250"/>
    </location>
</feature>
<dbReference type="InterPro" id="IPR053211">
    <property type="entry name" value="DNA_repair-toleration"/>
</dbReference>
<dbReference type="EMBL" id="HBIO01026023">
    <property type="protein sequence ID" value="CAE0475126.1"/>
    <property type="molecule type" value="Transcribed_RNA"/>
</dbReference>
<comment type="subcellular location">
    <subcellularLocation>
        <location evidence="1">Cell membrane</location>
    </subcellularLocation>
</comment>
<name>A0A7S3QF39_9STRA</name>
<evidence type="ECO:0008006" key="9">
    <source>
        <dbReference type="Google" id="ProtNLM"/>
    </source>
</evidence>
<keyword evidence="2" id="KW-1003">Cell membrane</keyword>
<dbReference type="PANTHER" id="PTHR48060:SF18">
    <property type="entry name" value="PROTEIN KINASE, PLANT-TYPE, PUTATIVE-RELATED"/>
    <property type="match status" value="1"/>
</dbReference>
<reference evidence="8" key="1">
    <citation type="submission" date="2021-01" db="EMBL/GenBank/DDBJ databases">
        <authorList>
            <person name="Corre E."/>
            <person name="Pelletier E."/>
            <person name="Niang G."/>
            <person name="Scheremetjew M."/>
            <person name="Finn R."/>
            <person name="Kale V."/>
            <person name="Holt S."/>
            <person name="Cochrane G."/>
            <person name="Meng A."/>
            <person name="Brown T."/>
            <person name="Cohen L."/>
        </authorList>
    </citation>
    <scope>NUCLEOTIDE SEQUENCE</scope>
    <source>
        <strain evidence="8">MM31A-1</strain>
    </source>
</reference>
<proteinExistence type="predicted"/>
<protein>
    <recommendedName>
        <fullName evidence="9">Leucine-rich repeat-containing N-terminal plant-type domain-containing protein</fullName>
    </recommendedName>
</protein>
<feature type="compositionally biased region" description="Low complexity" evidence="6">
    <location>
        <begin position="238"/>
        <end position="247"/>
    </location>
</feature>
<evidence type="ECO:0000313" key="8">
    <source>
        <dbReference type="EMBL" id="CAE0475126.1"/>
    </source>
</evidence>
<organism evidence="8">
    <name type="scientific">Chaetoceros debilis</name>
    <dbReference type="NCBI Taxonomy" id="122233"/>
    <lineage>
        <taxon>Eukaryota</taxon>
        <taxon>Sar</taxon>
        <taxon>Stramenopiles</taxon>
        <taxon>Ochrophyta</taxon>
        <taxon>Bacillariophyta</taxon>
        <taxon>Coscinodiscophyceae</taxon>
        <taxon>Chaetocerotophycidae</taxon>
        <taxon>Chaetocerotales</taxon>
        <taxon>Chaetocerotaceae</taxon>
        <taxon>Chaetoceros</taxon>
    </lineage>
</organism>
<keyword evidence="7" id="KW-1133">Transmembrane helix</keyword>
<dbReference type="GO" id="GO:0005886">
    <property type="term" value="C:plasma membrane"/>
    <property type="evidence" value="ECO:0007669"/>
    <property type="project" value="UniProtKB-SubCell"/>
</dbReference>
<feature type="compositionally biased region" description="Gly residues" evidence="6">
    <location>
        <begin position="227"/>
        <end position="237"/>
    </location>
</feature>
<dbReference type="Pfam" id="PF13855">
    <property type="entry name" value="LRR_8"/>
    <property type="match status" value="1"/>
</dbReference>
<evidence type="ECO:0000256" key="4">
    <source>
        <dbReference type="ARBA" id="ARBA00022729"/>
    </source>
</evidence>
<gene>
    <name evidence="8" type="ORF">CDEB00056_LOCUS19979</name>
</gene>
<evidence type="ECO:0000256" key="3">
    <source>
        <dbReference type="ARBA" id="ARBA00022614"/>
    </source>
</evidence>
<keyword evidence="7" id="KW-0812">Transmembrane</keyword>
<evidence type="ECO:0000256" key="1">
    <source>
        <dbReference type="ARBA" id="ARBA00004236"/>
    </source>
</evidence>
<evidence type="ECO:0000256" key="2">
    <source>
        <dbReference type="ARBA" id="ARBA00022475"/>
    </source>
</evidence>
<evidence type="ECO:0000256" key="5">
    <source>
        <dbReference type="ARBA" id="ARBA00022737"/>
    </source>
</evidence>
<keyword evidence="5" id="KW-0677">Repeat</keyword>
<dbReference type="SMART" id="SM00369">
    <property type="entry name" value="LRR_TYP"/>
    <property type="match status" value="6"/>
</dbReference>
<dbReference type="Pfam" id="PF00560">
    <property type="entry name" value="LRR_1"/>
    <property type="match status" value="2"/>
</dbReference>
<dbReference type="Gene3D" id="3.80.10.10">
    <property type="entry name" value="Ribonuclease Inhibitor"/>
    <property type="match status" value="2"/>
</dbReference>
<feature type="region of interest" description="Disordered" evidence="6">
    <location>
        <begin position="96"/>
        <end position="132"/>
    </location>
</feature>
<feature type="compositionally biased region" description="Basic and acidic residues" evidence="6">
    <location>
        <begin position="43"/>
        <end position="52"/>
    </location>
</feature>
<sequence>MGFSRKSKQAPPEYGHVDSDDDSVPPAPPPPPMMGMGGEDSQSEDHFQDHLDPAGTGVHDIAHGHGHGNNDADEEDKAPVKKWRLLKREAEHVLIPQDEPNNNNNNHMDGNGNGMDMENALDGGSQHLANNPNGNVPMQGHFRGIQSAQDFDEEEAGMDEIEVPSSSVVARMNHKERKHMGQFRNSKYFKLAMLLVLGVVVIVAVTLGSVLGTRGDGEEEIASAERGGVGGDNGNGNGNNADATNANLNTPAGRYIQSNDNNNFSQSTVDALSVPGSPAAEALAWINDNDANANNGFGEADDMDEETMMNFEQRFAAAAFRNSLGGADWVGAGDDGDDDAWMSEKDVCEWKGITCGNLVRKLQGQGNERKLVSASSVTKIDLTNTNIRGPLPAEIGLFTDLEELILISNWVSGTLPEELFDLTNLIAIDLYDNVITGSISPNFANLDQLAGLYLGMNQLTGKIPVEVFQNMESLQSIWFNDNFLTGNLPDVVISNEINDEASSLRDIDVKGNTITGVIPESYANLPNLMRLNLDSNDLTGGIPDAFAMSNLTEFYLGGNMNLFGYMPDEEDAFPLVVFDMVNLEALTLNNCGIIGALPGVDYETQFLNLLEWDIGDNQFTGTVPLNYGGVQSLTKLRMANSNFEGELPWSFRDLVNLVELDMSLNRFTDVIPDQGEWAWSMGLNSLEVINLGGNWISGPIPDTWAKWTSMRKLILDNNMLTGEIPAWLPTLGNLEEIRLEWNRYEDAIGFSGPIPDQLINLQSLQVIHLQGNSLTGEIPNLPLSLIDIKLNDNALEGDMPDSFAQMGALVALTFQDNFIQYVPEDICQLNLGVLTGGCEVTCACCTDQCEVGVRE</sequence>
<evidence type="ECO:0000256" key="7">
    <source>
        <dbReference type="SAM" id="Phobius"/>
    </source>
</evidence>
<accession>A0A7S3QF39</accession>
<keyword evidence="4" id="KW-0732">Signal</keyword>
<dbReference type="AlphaFoldDB" id="A0A7S3QF39"/>
<dbReference type="InterPro" id="IPR003591">
    <property type="entry name" value="Leu-rich_rpt_typical-subtyp"/>
</dbReference>
<dbReference type="SUPFAM" id="SSF52075">
    <property type="entry name" value="Outer arm dynein light chain 1"/>
    <property type="match status" value="1"/>
</dbReference>